<evidence type="ECO:0000256" key="5">
    <source>
        <dbReference type="ARBA" id="ARBA00023136"/>
    </source>
</evidence>
<protein>
    <submittedName>
        <fullName evidence="9">Chain length determinant family protein</fullName>
    </submittedName>
</protein>
<reference evidence="10" key="1">
    <citation type="submission" date="2012-12" db="EMBL/GenBank/DDBJ databases">
        <title>Genome Sequence of Photobacterium leiognathi lrivu.4.1.</title>
        <authorList>
            <person name="Urbanczyk H."/>
            <person name="Ogura Y."/>
            <person name="Hayashi T."/>
            <person name="Dunlap P.V."/>
        </authorList>
    </citation>
    <scope>NUCLEOTIDE SEQUENCE [LARGE SCALE GENOMIC DNA]</scope>
    <source>
        <strain evidence="10">lrivu.4.1</strain>
    </source>
</reference>
<dbReference type="RefSeq" id="WP_023931473.1">
    <property type="nucleotide sequence ID" value="NZ_DF196810.1"/>
</dbReference>
<dbReference type="HOGENOM" id="CLU_060925_0_0_6"/>
<dbReference type="eggNOG" id="COG3765">
    <property type="taxonomic scope" value="Bacteria"/>
</dbReference>
<dbReference type="SUPFAM" id="SSF160355">
    <property type="entry name" value="Bacterial polysaccharide co-polymerase-like"/>
    <property type="match status" value="1"/>
</dbReference>
<dbReference type="GO" id="GO:0004713">
    <property type="term" value="F:protein tyrosine kinase activity"/>
    <property type="evidence" value="ECO:0007669"/>
    <property type="project" value="TreeGrafter"/>
</dbReference>
<name>X0NXL4_PHOLE</name>
<dbReference type="InterPro" id="IPR050445">
    <property type="entry name" value="Bact_polysacc_biosynth/exp"/>
</dbReference>
<dbReference type="AlphaFoldDB" id="X0NXL4"/>
<dbReference type="Pfam" id="PF02706">
    <property type="entry name" value="Wzz"/>
    <property type="match status" value="1"/>
</dbReference>
<dbReference type="PANTHER" id="PTHR32309">
    <property type="entry name" value="TYROSINE-PROTEIN KINASE"/>
    <property type="match status" value="1"/>
</dbReference>
<feature type="transmembrane region" description="Helical" evidence="6">
    <location>
        <begin position="29"/>
        <end position="47"/>
    </location>
</feature>
<keyword evidence="2" id="KW-1003">Cell membrane</keyword>
<keyword evidence="4 6" id="KW-1133">Transmembrane helix</keyword>
<evidence type="ECO:0000313" key="9">
    <source>
        <dbReference type="EMBL" id="GAD28885.1"/>
    </source>
</evidence>
<comment type="subcellular location">
    <subcellularLocation>
        <location evidence="1">Cell membrane</location>
        <topology evidence="1">Multi-pass membrane protein</topology>
    </subcellularLocation>
</comment>
<evidence type="ECO:0000313" key="10">
    <source>
        <dbReference type="Proteomes" id="UP000030675"/>
    </source>
</evidence>
<evidence type="ECO:0000256" key="3">
    <source>
        <dbReference type="ARBA" id="ARBA00022692"/>
    </source>
</evidence>
<dbReference type="Gene3D" id="3.30.1890.10">
    <property type="entry name" value="FepE-like"/>
    <property type="match status" value="1"/>
</dbReference>
<evidence type="ECO:0000256" key="2">
    <source>
        <dbReference type="ARBA" id="ARBA00022475"/>
    </source>
</evidence>
<keyword evidence="3 6" id="KW-0812">Transmembrane</keyword>
<evidence type="ECO:0000259" key="8">
    <source>
        <dbReference type="Pfam" id="PF13807"/>
    </source>
</evidence>
<proteinExistence type="predicted"/>
<dbReference type="PANTHER" id="PTHR32309:SF13">
    <property type="entry name" value="FERRIC ENTEROBACTIN TRANSPORT PROTEIN FEPE"/>
    <property type="match status" value="1"/>
</dbReference>
<sequence>MSDIQAANNTSNDEIDLVELVKTLWQGKVTIAVCTIVFTVCAVIYALTAQQWWTSKAVITAAQYQNTANIRSQITNLYAVIDDSSKINSILDRESLLNDYITEFNAFDNKKAFIENNEIMKKYADEAELTTDENKAQFISNWAKRISASQPDKKNQPDVYQLSFEATSSKLAHDLLVAYSKDISDKVRDELIDALNAKISYSQQILQANKLALDASAKQQLASELIKTNYALDMAKSADVTKPLADMNNDELFQIELGTEALAEKSKVLDKIKDLSLFEPKLGIIQTKLELLSQIKLDHKISLQSVRYLQNTDYPISRDKPKRPLIAVLGFLLGIMLGVAIVLLKSAFNKSAK</sequence>
<feature type="domain" description="Tyrosine-protein kinase G-rich" evidence="8">
    <location>
        <begin position="288"/>
        <end position="347"/>
    </location>
</feature>
<feature type="domain" description="Polysaccharide chain length determinant N-terminal" evidence="7">
    <location>
        <begin position="13"/>
        <end position="103"/>
    </location>
</feature>
<accession>X0NXL4</accession>
<organism evidence="9 10">
    <name type="scientific">Photobacterium leiognathi lrivu.4.1</name>
    <dbReference type="NCBI Taxonomy" id="1248232"/>
    <lineage>
        <taxon>Bacteria</taxon>
        <taxon>Pseudomonadati</taxon>
        <taxon>Pseudomonadota</taxon>
        <taxon>Gammaproteobacteria</taxon>
        <taxon>Vibrionales</taxon>
        <taxon>Vibrionaceae</taxon>
        <taxon>Photobacterium</taxon>
    </lineage>
</organism>
<evidence type="ECO:0000256" key="4">
    <source>
        <dbReference type="ARBA" id="ARBA00022989"/>
    </source>
</evidence>
<evidence type="ECO:0000256" key="6">
    <source>
        <dbReference type="SAM" id="Phobius"/>
    </source>
</evidence>
<dbReference type="EMBL" id="DF196810">
    <property type="protein sequence ID" value="GAD28885.1"/>
    <property type="molecule type" value="Genomic_DNA"/>
</dbReference>
<gene>
    <name evidence="9" type="ORF">PLEI_0529</name>
</gene>
<evidence type="ECO:0000256" key="1">
    <source>
        <dbReference type="ARBA" id="ARBA00004651"/>
    </source>
</evidence>
<evidence type="ECO:0000259" key="7">
    <source>
        <dbReference type="Pfam" id="PF02706"/>
    </source>
</evidence>
<dbReference type="InterPro" id="IPR003856">
    <property type="entry name" value="LPS_length_determ_N"/>
</dbReference>
<feature type="transmembrane region" description="Helical" evidence="6">
    <location>
        <begin position="325"/>
        <end position="344"/>
    </location>
</feature>
<dbReference type="GO" id="GO:0005886">
    <property type="term" value="C:plasma membrane"/>
    <property type="evidence" value="ECO:0007669"/>
    <property type="project" value="UniProtKB-SubCell"/>
</dbReference>
<dbReference type="Proteomes" id="UP000030675">
    <property type="component" value="Unassembled WGS sequence"/>
</dbReference>
<dbReference type="InterPro" id="IPR032807">
    <property type="entry name" value="GNVR"/>
</dbReference>
<keyword evidence="5 6" id="KW-0472">Membrane</keyword>
<dbReference type="Pfam" id="PF13807">
    <property type="entry name" value="GNVR"/>
    <property type="match status" value="1"/>
</dbReference>